<dbReference type="GO" id="GO:0004553">
    <property type="term" value="F:hydrolase activity, hydrolyzing O-glycosyl compounds"/>
    <property type="evidence" value="ECO:0007669"/>
    <property type="project" value="InterPro"/>
</dbReference>
<keyword evidence="5" id="KW-1185">Reference proteome</keyword>
<dbReference type="Proteomes" id="UP000651057">
    <property type="component" value="Unassembled WGS sequence"/>
</dbReference>
<dbReference type="CDD" id="cd08023">
    <property type="entry name" value="GH16_laminarinase_like"/>
    <property type="match status" value="1"/>
</dbReference>
<dbReference type="GO" id="GO:0005975">
    <property type="term" value="P:carbohydrate metabolic process"/>
    <property type="evidence" value="ECO:0007669"/>
    <property type="project" value="InterPro"/>
</dbReference>
<gene>
    <name evidence="4" type="ORF">JJQ60_16880</name>
</gene>
<dbReference type="InterPro" id="IPR000757">
    <property type="entry name" value="Beta-glucanase-like"/>
</dbReference>
<dbReference type="AlphaFoldDB" id="A0A937D9M7"/>
<evidence type="ECO:0000313" key="5">
    <source>
        <dbReference type="Proteomes" id="UP000651057"/>
    </source>
</evidence>
<dbReference type="InterPro" id="IPR050546">
    <property type="entry name" value="Glycosyl_Hydrlase_16"/>
</dbReference>
<evidence type="ECO:0000259" key="3">
    <source>
        <dbReference type="PROSITE" id="PS51762"/>
    </source>
</evidence>
<comment type="caution">
    <text evidence="4">The sequence shown here is derived from an EMBL/GenBank/DDBJ whole genome shotgun (WGS) entry which is preliminary data.</text>
</comment>
<keyword evidence="2" id="KW-0732">Signal</keyword>
<feature type="chain" id="PRO_5037784520" evidence="2">
    <location>
        <begin position="26"/>
        <end position="324"/>
    </location>
</feature>
<dbReference type="SUPFAM" id="SSF49899">
    <property type="entry name" value="Concanavalin A-like lectins/glucanases"/>
    <property type="match status" value="1"/>
</dbReference>
<sequence>MIKRKTYIYFFIIFGILLTVSCSSSDDSDSGGPDPVAATCTDGIQNGNETGIDCGGGTCNNCPSGVVIPTSGFDAPTSYEGYGLVWSDEFNDGKLSLQNWSFNIGDGCPNLCGWGNEELQSYTNSEENLFFEQGNLIIAARSEGGSNYSSSRINTDNKFEFQYGRVDIRASMPSATGSWVALWLLNHNYTITNPAEWWPNGGEIDIMEYLGEDPTEVFGTAHYGSDFNSRRFNSKEYPAPEENYNKIYYVFSIVWEENKITWLVNDVEYHSITPSQTNGQPYPFNDEFYLIMNLSVGGNLPIRPIATDYPAFLIVDYIRVYQKV</sequence>
<accession>A0A937D9M7</accession>
<dbReference type="Pfam" id="PF00722">
    <property type="entry name" value="Glyco_hydro_16"/>
    <property type="match status" value="1"/>
</dbReference>
<evidence type="ECO:0000313" key="4">
    <source>
        <dbReference type="EMBL" id="MBL0685210.1"/>
    </source>
</evidence>
<dbReference type="PANTHER" id="PTHR10963">
    <property type="entry name" value="GLYCOSYL HYDROLASE-RELATED"/>
    <property type="match status" value="1"/>
</dbReference>
<feature type="signal peptide" evidence="2">
    <location>
        <begin position="1"/>
        <end position="25"/>
    </location>
</feature>
<organism evidence="4 5">
    <name type="scientific">Aquimarina mytili</name>
    <dbReference type="NCBI Taxonomy" id="874423"/>
    <lineage>
        <taxon>Bacteria</taxon>
        <taxon>Pseudomonadati</taxon>
        <taxon>Bacteroidota</taxon>
        <taxon>Flavobacteriia</taxon>
        <taxon>Flavobacteriales</taxon>
        <taxon>Flavobacteriaceae</taxon>
        <taxon>Aquimarina</taxon>
    </lineage>
</organism>
<dbReference type="InterPro" id="IPR013320">
    <property type="entry name" value="ConA-like_dom_sf"/>
</dbReference>
<dbReference type="Gene3D" id="2.60.120.200">
    <property type="match status" value="1"/>
</dbReference>
<evidence type="ECO:0000256" key="1">
    <source>
        <dbReference type="ARBA" id="ARBA00006865"/>
    </source>
</evidence>
<protein>
    <submittedName>
        <fullName evidence="4">Glycoside hydrolase family 16 protein</fullName>
    </submittedName>
</protein>
<dbReference type="PROSITE" id="PS51762">
    <property type="entry name" value="GH16_2"/>
    <property type="match status" value="1"/>
</dbReference>
<dbReference type="PROSITE" id="PS51257">
    <property type="entry name" value="PROKAR_LIPOPROTEIN"/>
    <property type="match status" value="1"/>
</dbReference>
<dbReference type="RefSeq" id="WP_201923054.1">
    <property type="nucleotide sequence ID" value="NZ_BAABAX010000020.1"/>
</dbReference>
<dbReference type="PANTHER" id="PTHR10963:SF55">
    <property type="entry name" value="GLYCOSIDE HYDROLASE FAMILY 16 PROTEIN"/>
    <property type="match status" value="1"/>
</dbReference>
<proteinExistence type="inferred from homology"/>
<keyword evidence="4" id="KW-0378">Hydrolase</keyword>
<feature type="domain" description="GH16" evidence="3">
    <location>
        <begin position="27"/>
        <end position="324"/>
    </location>
</feature>
<reference evidence="4" key="1">
    <citation type="submission" date="2021-01" db="EMBL/GenBank/DDBJ databases">
        <authorList>
            <person name="Zhong Y.L."/>
        </authorList>
    </citation>
    <scope>NUCLEOTIDE SEQUENCE</scope>
    <source>
        <strain evidence="4">KCTC 23302</strain>
    </source>
</reference>
<dbReference type="EMBL" id="JAERQJ010000007">
    <property type="protein sequence ID" value="MBL0685210.1"/>
    <property type="molecule type" value="Genomic_DNA"/>
</dbReference>
<evidence type="ECO:0000256" key="2">
    <source>
        <dbReference type="SAM" id="SignalP"/>
    </source>
</evidence>
<comment type="similarity">
    <text evidence="1">Belongs to the glycosyl hydrolase 16 family.</text>
</comment>
<name>A0A937D9M7_9FLAO</name>